<keyword evidence="4" id="KW-1185">Reference proteome</keyword>
<keyword evidence="1" id="KW-0812">Transmembrane</keyword>
<comment type="caution">
    <text evidence="3">The sequence shown here is derived from an EMBL/GenBank/DDBJ whole genome shotgun (WGS) entry which is preliminary data.</text>
</comment>
<keyword evidence="1" id="KW-1133">Transmembrane helix</keyword>
<feature type="signal peptide" evidence="2">
    <location>
        <begin position="1"/>
        <end position="22"/>
    </location>
</feature>
<organism evidence="3 4">
    <name type="scientific">Cryptosporidium xiaoi</name>
    <dbReference type="NCBI Taxonomy" id="659607"/>
    <lineage>
        <taxon>Eukaryota</taxon>
        <taxon>Sar</taxon>
        <taxon>Alveolata</taxon>
        <taxon>Apicomplexa</taxon>
        <taxon>Conoidasida</taxon>
        <taxon>Coccidia</taxon>
        <taxon>Eucoccidiorida</taxon>
        <taxon>Eimeriorina</taxon>
        <taxon>Cryptosporidiidae</taxon>
        <taxon>Cryptosporidium</taxon>
    </lineage>
</organism>
<accession>A0AAV9XXK4</accession>
<protein>
    <submittedName>
        <fullName evidence="3">Uncharacterized protein</fullName>
    </submittedName>
</protein>
<keyword evidence="2" id="KW-0732">Signal</keyword>
<dbReference type="EMBL" id="JAWDEY010000022">
    <property type="protein sequence ID" value="KAK6588829.1"/>
    <property type="molecule type" value="Genomic_DNA"/>
</dbReference>
<proteinExistence type="predicted"/>
<sequence length="638" mass="73123">MVSLSVLSELLLIIINLNYSYSSISNNVVFNKNVTNLLSSIIDNKNTIYPVDASDLLECSKINGFILLDKTNELTSQETIFNDKLTYLESLYLSSQFFGIIESISGTRGNFINDAISGIQITNVIDVLKYTNVEVYIGTISHKLQLEKKVSNINLSCLYNDYCPSLTNYDYNNLCEYITTDTENRYMLVDNERLCSNKYINKNDLGKNMYFNVIASLKIPIINYKEVNHHLFSKLNQDDFYFNNQFNIEKYLLFSRELGISFTITFGFGLFNKLNTAEKYYMLMKMTPPKSFWVKDNYYVTGENNTIINDNSNVTPFECINYENGNKSFGTNNYVFHLKGNDNSDSKLILKSNSVSYITIFPKNTHCLNGYKIEFEIKGSNLINVRIYDDKLGFIEVTNEIKQNSNGNKYCHLIKNILLISKIQVIIINGSNKDSNLNYSIKCNNYKYAFKNLLSSIVHSFNNNIIKPNKAKEFAVAIDSKRLNIGNKYKTKESIIVRIAIVITIIIISVVILVILFSNNRRSENNNRINNIFNSNGLIKKETIQVNFITYKGKMYLNEFNNEIDNYSYRLITESNNEQNYCNASSNSTSPVTFKSISNNQQYSQDQIDLCTAVSNNIQHNTDCSSSPSTIKSITFKN</sequence>
<name>A0AAV9XXK4_9CRYT</name>
<evidence type="ECO:0000313" key="4">
    <source>
        <dbReference type="Proteomes" id="UP001311799"/>
    </source>
</evidence>
<feature type="transmembrane region" description="Helical" evidence="1">
    <location>
        <begin position="495"/>
        <end position="518"/>
    </location>
</feature>
<evidence type="ECO:0000256" key="1">
    <source>
        <dbReference type="SAM" id="Phobius"/>
    </source>
</evidence>
<evidence type="ECO:0000313" key="3">
    <source>
        <dbReference type="EMBL" id="KAK6588829.1"/>
    </source>
</evidence>
<keyword evidence="1" id="KW-0472">Membrane</keyword>
<dbReference type="AlphaFoldDB" id="A0AAV9XXK4"/>
<gene>
    <name evidence="3" type="ORF">RS030_2295</name>
</gene>
<dbReference type="Proteomes" id="UP001311799">
    <property type="component" value="Unassembled WGS sequence"/>
</dbReference>
<reference evidence="3 4" key="1">
    <citation type="submission" date="2023-10" db="EMBL/GenBank/DDBJ databases">
        <title>Comparative genomics analysis reveals potential genetic determinants of host preference in Cryptosporidium xiaoi.</title>
        <authorList>
            <person name="Xiao L."/>
            <person name="Li J."/>
        </authorList>
    </citation>
    <scope>NUCLEOTIDE SEQUENCE [LARGE SCALE GENOMIC DNA]</scope>
    <source>
        <strain evidence="3 4">52996</strain>
    </source>
</reference>
<feature type="chain" id="PRO_5043956644" evidence="2">
    <location>
        <begin position="23"/>
        <end position="638"/>
    </location>
</feature>
<evidence type="ECO:0000256" key="2">
    <source>
        <dbReference type="SAM" id="SignalP"/>
    </source>
</evidence>